<evidence type="ECO:0000259" key="2">
    <source>
        <dbReference type="Pfam" id="PF01979"/>
    </source>
</evidence>
<evidence type="ECO:0000313" key="4">
    <source>
        <dbReference type="Proteomes" id="UP000567179"/>
    </source>
</evidence>
<name>A0A8H5BIY6_9AGAR</name>
<feature type="compositionally biased region" description="Basic and acidic residues" evidence="1">
    <location>
        <begin position="19"/>
        <end position="29"/>
    </location>
</feature>
<comment type="caution">
    <text evidence="3">The sequence shown here is derived from an EMBL/GenBank/DDBJ whole genome shotgun (WGS) entry which is preliminary data.</text>
</comment>
<evidence type="ECO:0000313" key="3">
    <source>
        <dbReference type="EMBL" id="KAF5323701.1"/>
    </source>
</evidence>
<reference evidence="3 4" key="1">
    <citation type="journal article" date="2020" name="ISME J.">
        <title>Uncovering the hidden diversity of litter-decomposition mechanisms in mushroom-forming fungi.</title>
        <authorList>
            <person name="Floudas D."/>
            <person name="Bentzer J."/>
            <person name="Ahren D."/>
            <person name="Johansson T."/>
            <person name="Persson P."/>
            <person name="Tunlid A."/>
        </authorList>
    </citation>
    <scope>NUCLEOTIDE SEQUENCE [LARGE SCALE GENOMIC DNA]</scope>
    <source>
        <strain evidence="3 4">CBS 101986</strain>
    </source>
</reference>
<dbReference type="EMBL" id="JAACJJ010000017">
    <property type="protein sequence ID" value="KAF5323701.1"/>
    <property type="molecule type" value="Genomic_DNA"/>
</dbReference>
<protein>
    <recommendedName>
        <fullName evidence="2">Amidohydrolase-related domain-containing protein</fullName>
    </recommendedName>
</protein>
<dbReference type="InterPro" id="IPR032466">
    <property type="entry name" value="Metal_Hydrolase"/>
</dbReference>
<dbReference type="InterPro" id="IPR051781">
    <property type="entry name" value="Metallo-dep_Hydrolase"/>
</dbReference>
<keyword evidence="4" id="KW-1185">Reference proteome</keyword>
<dbReference type="OrthoDB" id="10258955at2759"/>
<dbReference type="SUPFAM" id="SSF51556">
    <property type="entry name" value="Metallo-dependent hydrolases"/>
    <property type="match status" value="1"/>
</dbReference>
<gene>
    <name evidence="3" type="ORF">D9619_012916</name>
</gene>
<sequence>MLKRDKLCEKFATGEWDALRSENQDKDENPEFPEPLSHCRSSGPEDLQWDSLRPSWTCQRLSIHCYEAVDLDGIGRLSNEFSFSVASFHHAGETYLVPDLLKKIEKREAYHGSEFALRVLAEHGVPVVMKSDHPVMNSRHLVLDPILALVSVTSTPAKALGLGHRIGSDAEGYNADLVLWDSHSLALGATPNQVFIDGIAQLPRNAPALQKSAALQRLPNVPNFDKGKNATVEWQGEWPLRGGMLGRGRRVRVVGIAGTDIAGQDGLAVTEDGIKTVWESTNKDGVVVIEDGRIACTSPSTSNTQACASCSSGLDDMERCGFF</sequence>
<dbReference type="AlphaFoldDB" id="A0A8H5BIY6"/>
<feature type="region of interest" description="Disordered" evidence="1">
    <location>
        <begin position="19"/>
        <end position="43"/>
    </location>
</feature>
<accession>A0A8H5BIY6</accession>
<organism evidence="3 4">
    <name type="scientific">Psilocybe cf. subviscida</name>
    <dbReference type="NCBI Taxonomy" id="2480587"/>
    <lineage>
        <taxon>Eukaryota</taxon>
        <taxon>Fungi</taxon>
        <taxon>Dikarya</taxon>
        <taxon>Basidiomycota</taxon>
        <taxon>Agaricomycotina</taxon>
        <taxon>Agaricomycetes</taxon>
        <taxon>Agaricomycetidae</taxon>
        <taxon>Agaricales</taxon>
        <taxon>Agaricineae</taxon>
        <taxon>Strophariaceae</taxon>
        <taxon>Psilocybe</taxon>
    </lineage>
</organism>
<dbReference type="GO" id="GO:0016787">
    <property type="term" value="F:hydrolase activity"/>
    <property type="evidence" value="ECO:0007669"/>
    <property type="project" value="InterPro"/>
</dbReference>
<dbReference type="Proteomes" id="UP000567179">
    <property type="component" value="Unassembled WGS sequence"/>
</dbReference>
<dbReference type="InterPro" id="IPR006680">
    <property type="entry name" value="Amidohydro-rel"/>
</dbReference>
<proteinExistence type="predicted"/>
<feature type="domain" description="Amidohydrolase-related" evidence="2">
    <location>
        <begin position="119"/>
        <end position="198"/>
    </location>
</feature>
<dbReference type="PANTHER" id="PTHR43135">
    <property type="entry name" value="ALPHA-D-RIBOSE 1-METHYLPHOSPHONATE 5-TRIPHOSPHATE DIPHOSPHATASE"/>
    <property type="match status" value="1"/>
</dbReference>
<dbReference type="Gene3D" id="3.20.20.140">
    <property type="entry name" value="Metal-dependent hydrolases"/>
    <property type="match status" value="1"/>
</dbReference>
<dbReference type="Pfam" id="PF01979">
    <property type="entry name" value="Amidohydro_1"/>
    <property type="match status" value="1"/>
</dbReference>
<evidence type="ECO:0000256" key="1">
    <source>
        <dbReference type="SAM" id="MobiDB-lite"/>
    </source>
</evidence>
<dbReference type="PANTHER" id="PTHR43135:SF3">
    <property type="entry name" value="ALPHA-D-RIBOSE 1-METHYLPHOSPHONATE 5-TRIPHOSPHATE DIPHOSPHATASE"/>
    <property type="match status" value="1"/>
</dbReference>